<dbReference type="Ensembl" id="ENSOART00020064653.1">
    <property type="protein sequence ID" value="ENSOARP00020056074.1"/>
    <property type="gene ID" value="ENSOARG00020025760.2"/>
</dbReference>
<gene>
    <name evidence="1" type="primary">LOC101122984</name>
</gene>
<sequence>MVPTDGFQASLHSAELRLALRLLQQWALSTYCVPGVVLGTRDTTRNKTDTALPTAPASQSSRRQGRNDSSLGSLCFLPRGEGVLRTRPGHVFGCLGLARGAIRAPRRHPPVLRMVLEALQAGERRRGTSVAAIKVYILQKYPTVDALRLNHLLKQALATGLHRGLLIRPVNSKAKGATGSFKLVPKDKRKIPPRKTALRMPSQAEGKDPKKPSESKKDPANPGEVKKGARKPREGRAAPSKPGAAKNAPKKGMQTKDPEARLGEAKKSSQRPDKAAQAPPSASGPGGKLKVKERGSRQADTKAHRKTQPASQSSKPTVTKGENGTSLAKKKMGGKVPKEAAGEGPKAKAPVPPKGAGSKKEPVPLAGKAEASKGPRKPGIPTKSSVSKAASKKAEAEG</sequence>
<proteinExistence type="predicted"/>
<accession>A0AC11EEP6</accession>
<reference evidence="1" key="1">
    <citation type="submission" date="2020-11" db="EMBL/GenBank/DDBJ databases">
        <authorList>
            <person name="Davenport K.M."/>
            <person name="Bickhart D.M."/>
            <person name="Smith T.P.L."/>
            <person name="Murdoch B.M."/>
            <person name="Rosen B.D."/>
        </authorList>
    </citation>
    <scope>NUCLEOTIDE SEQUENCE [LARGE SCALE GENOMIC DNA]</scope>
    <source>
        <strain evidence="1">OAR_USU_Benz2616</strain>
    </source>
</reference>
<name>A0AC11EEP6_SHEEP</name>
<evidence type="ECO:0000313" key="1">
    <source>
        <dbReference type="Ensembl" id="ENSOARP00020056074.1"/>
    </source>
</evidence>
<reference evidence="1" key="3">
    <citation type="submission" date="2025-09" db="UniProtKB">
        <authorList>
            <consortium name="Ensembl"/>
        </authorList>
    </citation>
    <scope>IDENTIFICATION</scope>
</reference>
<organism evidence="1">
    <name type="scientific">Ovis aries</name>
    <name type="common">Sheep</name>
    <dbReference type="NCBI Taxonomy" id="9940"/>
    <lineage>
        <taxon>Eukaryota</taxon>
        <taxon>Metazoa</taxon>
        <taxon>Chordata</taxon>
        <taxon>Craniata</taxon>
        <taxon>Vertebrata</taxon>
        <taxon>Euteleostomi</taxon>
        <taxon>Mammalia</taxon>
        <taxon>Eutheria</taxon>
        <taxon>Laurasiatheria</taxon>
        <taxon>Artiodactyla</taxon>
        <taxon>Ruminantia</taxon>
        <taxon>Pecora</taxon>
        <taxon>Bovidae</taxon>
        <taxon>Caprinae</taxon>
        <taxon>Ovis</taxon>
    </lineage>
</organism>
<protein>
    <submittedName>
        <fullName evidence="1">Uncharacterized protein</fullName>
    </submittedName>
</protein>
<reference evidence="1" key="2">
    <citation type="submission" date="2025-08" db="UniProtKB">
        <authorList>
            <consortium name="Ensembl"/>
        </authorList>
    </citation>
    <scope>IDENTIFICATION</scope>
</reference>